<evidence type="ECO:0000313" key="4">
    <source>
        <dbReference type="Proteomes" id="UP000523447"/>
    </source>
</evidence>
<protein>
    <submittedName>
        <fullName evidence="3">DUF4328 domain-containing protein</fullName>
    </submittedName>
</protein>
<dbReference type="InterPro" id="IPR025565">
    <property type="entry name" value="DUF4328"/>
</dbReference>
<feature type="domain" description="DUF4328" evidence="2">
    <location>
        <begin position="61"/>
        <end position="189"/>
    </location>
</feature>
<feature type="transmembrane region" description="Helical" evidence="1">
    <location>
        <begin position="20"/>
        <end position="41"/>
    </location>
</feature>
<comment type="caution">
    <text evidence="3">The sequence shown here is derived from an EMBL/GenBank/DDBJ whole genome shotgun (WGS) entry which is preliminary data.</text>
</comment>
<organism evidence="3 4">
    <name type="scientific">Nocardia veterana</name>
    <dbReference type="NCBI Taxonomy" id="132249"/>
    <lineage>
        <taxon>Bacteria</taxon>
        <taxon>Bacillati</taxon>
        <taxon>Actinomycetota</taxon>
        <taxon>Actinomycetes</taxon>
        <taxon>Mycobacteriales</taxon>
        <taxon>Nocardiaceae</taxon>
        <taxon>Nocardia</taxon>
    </lineage>
</organism>
<keyword evidence="1" id="KW-0472">Membrane</keyword>
<dbReference type="AlphaFoldDB" id="A0A7X6M5U4"/>
<keyword evidence="1" id="KW-1133">Transmembrane helix</keyword>
<gene>
    <name evidence="3" type="ORF">HGA07_29650</name>
</gene>
<evidence type="ECO:0000256" key="1">
    <source>
        <dbReference type="SAM" id="Phobius"/>
    </source>
</evidence>
<feature type="transmembrane region" description="Helical" evidence="1">
    <location>
        <begin position="165"/>
        <end position="190"/>
    </location>
</feature>
<feature type="transmembrane region" description="Helical" evidence="1">
    <location>
        <begin position="137"/>
        <end position="158"/>
    </location>
</feature>
<dbReference type="EMBL" id="JAAXPE010000059">
    <property type="protein sequence ID" value="NKY89742.1"/>
    <property type="molecule type" value="Genomic_DNA"/>
</dbReference>
<reference evidence="3 4" key="1">
    <citation type="submission" date="2020-04" db="EMBL/GenBank/DDBJ databases">
        <title>MicrobeNet Type strains.</title>
        <authorList>
            <person name="Nicholson A.C."/>
        </authorList>
    </citation>
    <scope>NUCLEOTIDE SEQUENCE [LARGE SCALE GENOMIC DNA]</scope>
    <source>
        <strain evidence="3 4">DSM 44445</strain>
    </source>
</reference>
<accession>A0A7X6M5U4</accession>
<proteinExistence type="predicted"/>
<name>A0A7X6M5U4_9NOCA</name>
<feature type="transmembrane region" description="Helical" evidence="1">
    <location>
        <begin position="98"/>
        <end position="117"/>
    </location>
</feature>
<keyword evidence="1" id="KW-0812">Transmembrane</keyword>
<evidence type="ECO:0000313" key="3">
    <source>
        <dbReference type="EMBL" id="NKY89742.1"/>
    </source>
</evidence>
<feature type="transmembrane region" description="Helical" evidence="1">
    <location>
        <begin position="53"/>
        <end position="77"/>
    </location>
</feature>
<dbReference type="RefSeq" id="WP_157171439.1">
    <property type="nucleotide sequence ID" value="NZ_CAWPHS010000055.1"/>
</dbReference>
<evidence type="ECO:0000259" key="2">
    <source>
        <dbReference type="Pfam" id="PF14219"/>
    </source>
</evidence>
<sequence length="203" mass="21431">MAQPMSTAITVSDLRRPPTVSIWVAATVGPLMIVAALPTFGHSAQTLGGRIGPVLLGGGLLVTALSIAVAGVLLVLWCSRARAFASGRSGRRPRLSPALSTMSWFIPIGNLWLPAVAMRDLVELAVDSDATVGGRLWGWWMCWVGSWIVLLVGIVSFASHPDGMAGLLAVTLFLFTALLFAAGAFLTGLLRRIVRSLTPDTVI</sequence>
<dbReference type="Proteomes" id="UP000523447">
    <property type="component" value="Unassembled WGS sequence"/>
</dbReference>
<keyword evidence="4" id="KW-1185">Reference proteome</keyword>
<dbReference type="Pfam" id="PF14219">
    <property type="entry name" value="DUF4328"/>
    <property type="match status" value="1"/>
</dbReference>